<feature type="transmembrane region" description="Helical" evidence="1">
    <location>
        <begin position="6"/>
        <end position="30"/>
    </location>
</feature>
<name>A0A1D8ITB6_9GAMM</name>
<proteinExistence type="predicted"/>
<dbReference type="Pfam" id="PF02698">
    <property type="entry name" value="DUF218"/>
    <property type="match status" value="1"/>
</dbReference>
<evidence type="ECO:0000256" key="1">
    <source>
        <dbReference type="SAM" id="Phobius"/>
    </source>
</evidence>
<evidence type="ECO:0000313" key="3">
    <source>
        <dbReference type="EMBL" id="AOU99729.1"/>
    </source>
</evidence>
<feature type="transmembrane region" description="Helical" evidence="1">
    <location>
        <begin position="37"/>
        <end position="60"/>
    </location>
</feature>
<sequence length="256" mass="28153">MWSRTLLELLFLPPAGPLLLLGLGLLLLLLQRRRIGGTLAVVGFGLAYAGSIPAVVYPLASLWESHNPPLRTIPKDVQAIVVIGGGSRPAPAYGNGDAVTLLTLQRVRYAAYLARRGGLPVLVSGGRDWFGEHDSEAQLMARVLSDEFGLQARWEDTRSRSTWGNAHESAHILLPLGIRHILLVTQAWHMPRALWAFRQAGMSPVPAPVGFINRSWAQRGALGWVPQTRAVTMMAEIAHEVVGLWWYRLRAWRAGG</sequence>
<dbReference type="KEGG" id="aprs:BI364_13235"/>
<dbReference type="PANTHER" id="PTHR30336:SF4">
    <property type="entry name" value="ENVELOPE BIOGENESIS FACTOR ELYC"/>
    <property type="match status" value="1"/>
</dbReference>
<dbReference type="RefSeq" id="WP_070080071.1">
    <property type="nucleotide sequence ID" value="NZ_CP017415.1"/>
</dbReference>
<evidence type="ECO:0000259" key="2">
    <source>
        <dbReference type="Pfam" id="PF02698"/>
    </source>
</evidence>
<keyword evidence="1" id="KW-0812">Transmembrane</keyword>
<accession>A0A1D8ITB6</accession>
<dbReference type="CDD" id="cd06259">
    <property type="entry name" value="YdcF-like"/>
    <property type="match status" value="1"/>
</dbReference>
<dbReference type="GO" id="GO:0000270">
    <property type="term" value="P:peptidoglycan metabolic process"/>
    <property type="evidence" value="ECO:0007669"/>
    <property type="project" value="TreeGrafter"/>
</dbReference>
<keyword evidence="4" id="KW-1185">Reference proteome</keyword>
<dbReference type="AlphaFoldDB" id="A0A1D8ITB6"/>
<dbReference type="InterPro" id="IPR003848">
    <property type="entry name" value="DUF218"/>
</dbReference>
<dbReference type="GO" id="GO:0043164">
    <property type="term" value="P:Gram-negative-bacterium-type cell wall biogenesis"/>
    <property type="evidence" value="ECO:0007669"/>
    <property type="project" value="TreeGrafter"/>
</dbReference>
<protein>
    <recommendedName>
        <fullName evidence="2">DUF218 domain-containing protein</fullName>
    </recommendedName>
</protein>
<evidence type="ECO:0000313" key="4">
    <source>
        <dbReference type="Proteomes" id="UP000095401"/>
    </source>
</evidence>
<dbReference type="EMBL" id="CP017415">
    <property type="protein sequence ID" value="AOU99729.1"/>
    <property type="molecule type" value="Genomic_DNA"/>
</dbReference>
<reference evidence="4" key="1">
    <citation type="submission" date="2016-09" db="EMBL/GenBank/DDBJ databases">
        <title>Acidihalobacter prosperus F5.</title>
        <authorList>
            <person name="Khaleque H.N."/>
            <person name="Ramsay J.P."/>
            <person name="Kaksonen A.H."/>
            <person name="Boxall N.J."/>
            <person name="Watkin E.L.J."/>
        </authorList>
    </citation>
    <scope>NUCLEOTIDE SEQUENCE [LARGE SCALE GENOMIC DNA]</scope>
    <source>
        <strain evidence="4">F5</strain>
    </source>
</reference>
<dbReference type="InterPro" id="IPR051599">
    <property type="entry name" value="Cell_Envelope_Assoc"/>
</dbReference>
<organism evidence="3 4">
    <name type="scientific">Acidihalobacter yilgarnensis</name>
    <dbReference type="NCBI Taxonomy" id="2819280"/>
    <lineage>
        <taxon>Bacteria</taxon>
        <taxon>Pseudomonadati</taxon>
        <taxon>Pseudomonadota</taxon>
        <taxon>Gammaproteobacteria</taxon>
        <taxon>Chromatiales</taxon>
        <taxon>Ectothiorhodospiraceae</taxon>
        <taxon>Acidihalobacter</taxon>
    </lineage>
</organism>
<gene>
    <name evidence="3" type="ORF">BI364_13235</name>
</gene>
<dbReference type="Gene3D" id="3.40.50.620">
    <property type="entry name" value="HUPs"/>
    <property type="match status" value="1"/>
</dbReference>
<dbReference type="Proteomes" id="UP000095401">
    <property type="component" value="Chromosome"/>
</dbReference>
<dbReference type="GO" id="GO:0005886">
    <property type="term" value="C:plasma membrane"/>
    <property type="evidence" value="ECO:0007669"/>
    <property type="project" value="TreeGrafter"/>
</dbReference>
<dbReference type="InterPro" id="IPR014729">
    <property type="entry name" value="Rossmann-like_a/b/a_fold"/>
</dbReference>
<dbReference type="PANTHER" id="PTHR30336">
    <property type="entry name" value="INNER MEMBRANE PROTEIN, PROBABLE PERMEASE"/>
    <property type="match status" value="1"/>
</dbReference>
<keyword evidence="1" id="KW-1133">Transmembrane helix</keyword>
<keyword evidence="1" id="KW-0472">Membrane</keyword>
<feature type="domain" description="DUF218" evidence="2">
    <location>
        <begin position="78"/>
        <end position="243"/>
    </location>
</feature>